<evidence type="ECO:0000313" key="2">
    <source>
        <dbReference type="Proteomes" id="UP001241377"/>
    </source>
</evidence>
<sequence>MTVPKYTSKLQGSKVVVIGGSAGIGYAAAEASLESGAHVYLASSSSTRIEAAVSRLTTATHQSPTATGGSVQGRAIDLGSDDSVRQFIDWVSADTTVGKARGIDHVVFTAGDALRLGDLMDTDLEDAKGALEVRFWGALRVIKFTHSQMKDRGRSGSITLTSGTVAYKPAKGWAVASGMGGAIESITRGLAVDLAPTRVNCILPGAVDTPLWDPLPAQVKAGMMRQFEDKLLTGRVGQAEEVAEGYLFLMKGSYTTGTCIVIDGGAMLT</sequence>
<comment type="caution">
    <text evidence="1">The sequence shown here is derived from an EMBL/GenBank/DDBJ whole genome shotgun (WGS) entry which is preliminary data.</text>
</comment>
<accession>A0ACC2W7K5</accession>
<proteinExistence type="predicted"/>
<dbReference type="EMBL" id="JASBWR010000025">
    <property type="protein sequence ID" value="KAJ9107189.1"/>
    <property type="molecule type" value="Genomic_DNA"/>
</dbReference>
<protein>
    <submittedName>
        <fullName evidence="1">Uncharacterized protein</fullName>
    </submittedName>
</protein>
<evidence type="ECO:0000313" key="1">
    <source>
        <dbReference type="EMBL" id="KAJ9107189.1"/>
    </source>
</evidence>
<reference evidence="1" key="1">
    <citation type="submission" date="2023-04" db="EMBL/GenBank/DDBJ databases">
        <title>Draft Genome sequencing of Naganishia species isolated from polar environments using Oxford Nanopore Technology.</title>
        <authorList>
            <person name="Leo P."/>
            <person name="Venkateswaran K."/>
        </authorList>
    </citation>
    <scope>NUCLEOTIDE SEQUENCE</scope>
    <source>
        <strain evidence="1">MNA-CCFEE 5261</strain>
    </source>
</reference>
<gene>
    <name evidence="1" type="ORF">QFC19_002849</name>
</gene>
<dbReference type="Proteomes" id="UP001241377">
    <property type="component" value="Unassembled WGS sequence"/>
</dbReference>
<organism evidence="1 2">
    <name type="scientific">Naganishia cerealis</name>
    <dbReference type="NCBI Taxonomy" id="610337"/>
    <lineage>
        <taxon>Eukaryota</taxon>
        <taxon>Fungi</taxon>
        <taxon>Dikarya</taxon>
        <taxon>Basidiomycota</taxon>
        <taxon>Agaricomycotina</taxon>
        <taxon>Tremellomycetes</taxon>
        <taxon>Filobasidiales</taxon>
        <taxon>Filobasidiaceae</taxon>
        <taxon>Naganishia</taxon>
    </lineage>
</organism>
<name>A0ACC2W7K5_9TREE</name>
<keyword evidence="2" id="KW-1185">Reference proteome</keyword>